<reference evidence="1" key="1">
    <citation type="journal article" date="2014" name="Genome Biol. Evol.">
        <title>Pangenome evidence for extensive interdomain horizontal transfer affecting lineage core and shell genes in uncultured planktonic thaumarchaeota and euryarchaeota.</title>
        <authorList>
            <person name="Deschamps P."/>
            <person name="Zivanovic Y."/>
            <person name="Moreira D."/>
            <person name="Rodriguez-Valera F."/>
            <person name="Lopez-Garcia P."/>
        </authorList>
    </citation>
    <scope>NUCLEOTIDE SEQUENCE</scope>
</reference>
<evidence type="ECO:0000313" key="1">
    <source>
        <dbReference type="EMBL" id="AIE90253.1"/>
    </source>
</evidence>
<proteinExistence type="predicted"/>
<organism evidence="1">
    <name type="scientific">uncultured marine group II/III euryarchaeote AD1000_01_G07</name>
    <dbReference type="NCBI Taxonomy" id="1457698"/>
    <lineage>
        <taxon>Archaea</taxon>
        <taxon>Methanobacteriati</taxon>
        <taxon>Methanobacteriota</taxon>
        <taxon>environmental samples</taxon>
    </lineage>
</organism>
<evidence type="ECO:0008006" key="2">
    <source>
        <dbReference type="Google" id="ProtNLM"/>
    </source>
</evidence>
<accession>A0A075FGT6</accession>
<protein>
    <recommendedName>
        <fullName evidence="2">HNH endonuclease</fullName>
    </recommendedName>
</protein>
<name>A0A075FGT6_9EURY</name>
<dbReference type="Gene3D" id="1.10.30.50">
    <property type="match status" value="1"/>
</dbReference>
<dbReference type="EMBL" id="KF900303">
    <property type="protein sequence ID" value="AIE90253.1"/>
    <property type="molecule type" value="Genomic_DNA"/>
</dbReference>
<sequence length="129" mass="15040">MRRKRRINKTFLAHRDGFVGRPCPSCSRVMTKAHRTNSHSATLEHNKPLTVGGLNDQGNISVICKRCNFARNTFLQKCQNELGLPDDYFWPLSINWRSNRKLLEKYYQEHFCAFLDVFKKGGLLEELPL</sequence>
<dbReference type="AlphaFoldDB" id="A0A075FGT6"/>